<name>A0A9Q1BJU7_HOLLE</name>
<evidence type="ECO:0000313" key="2">
    <source>
        <dbReference type="Proteomes" id="UP001152320"/>
    </source>
</evidence>
<keyword evidence="2" id="KW-1185">Reference proteome</keyword>
<proteinExistence type="predicted"/>
<sequence length="100" mass="11288">MPWCASRVDNPFFGGGQWSFGVTREVKAQTNVGWGLGAKEVILHQLLYVLKNMQECTRFTIFLISMSSYGYLTHPSEPPTKSAVLWTVKYQENQETGLAN</sequence>
<dbReference type="AlphaFoldDB" id="A0A9Q1BJU7"/>
<comment type="caution">
    <text evidence="1">The sequence shown here is derived from an EMBL/GenBank/DDBJ whole genome shotgun (WGS) entry which is preliminary data.</text>
</comment>
<organism evidence="1 2">
    <name type="scientific">Holothuria leucospilota</name>
    <name type="common">Black long sea cucumber</name>
    <name type="synonym">Mertensiothuria leucospilota</name>
    <dbReference type="NCBI Taxonomy" id="206669"/>
    <lineage>
        <taxon>Eukaryota</taxon>
        <taxon>Metazoa</taxon>
        <taxon>Echinodermata</taxon>
        <taxon>Eleutherozoa</taxon>
        <taxon>Echinozoa</taxon>
        <taxon>Holothuroidea</taxon>
        <taxon>Aspidochirotacea</taxon>
        <taxon>Aspidochirotida</taxon>
        <taxon>Holothuriidae</taxon>
        <taxon>Holothuria</taxon>
    </lineage>
</organism>
<evidence type="ECO:0000313" key="1">
    <source>
        <dbReference type="EMBL" id="KAJ8027891.1"/>
    </source>
</evidence>
<accession>A0A9Q1BJU7</accession>
<dbReference type="Proteomes" id="UP001152320">
    <property type="component" value="Chromosome 15"/>
</dbReference>
<gene>
    <name evidence="1" type="ORF">HOLleu_29975</name>
</gene>
<dbReference type="EMBL" id="JAIZAY010000015">
    <property type="protein sequence ID" value="KAJ8027891.1"/>
    <property type="molecule type" value="Genomic_DNA"/>
</dbReference>
<protein>
    <submittedName>
        <fullName evidence="1">Uncharacterized protein</fullName>
    </submittedName>
</protein>
<reference evidence="1" key="1">
    <citation type="submission" date="2021-10" db="EMBL/GenBank/DDBJ databases">
        <title>Tropical sea cucumber genome reveals ecological adaptation and Cuvierian tubules defense mechanism.</title>
        <authorList>
            <person name="Chen T."/>
        </authorList>
    </citation>
    <scope>NUCLEOTIDE SEQUENCE</scope>
    <source>
        <strain evidence="1">Nanhai2018</strain>
        <tissue evidence="1">Muscle</tissue>
    </source>
</reference>